<organism evidence="1 2">
    <name type="scientific">Durusdinium trenchii</name>
    <dbReference type="NCBI Taxonomy" id="1381693"/>
    <lineage>
        <taxon>Eukaryota</taxon>
        <taxon>Sar</taxon>
        <taxon>Alveolata</taxon>
        <taxon>Dinophyceae</taxon>
        <taxon>Suessiales</taxon>
        <taxon>Symbiodiniaceae</taxon>
        <taxon>Durusdinium</taxon>
    </lineage>
</organism>
<keyword evidence="2" id="KW-1185">Reference proteome</keyword>
<proteinExistence type="predicted"/>
<name>A0ABP0KBF3_9DINO</name>
<dbReference type="EMBL" id="CAXAMN010008113">
    <property type="protein sequence ID" value="CAK9024023.1"/>
    <property type="molecule type" value="Genomic_DNA"/>
</dbReference>
<sequence length="240" mass="26180">MGSSNAKVMAVMKVAPDFADVRSSAAREGVLPSEWEVLRRESSSWRRLQTVAPRGVNLPPDIQDHEAHVKDLERFLRRMALRPKKFTQSVEQKRIRTFGEDYAEEAAFPRQMGRSWGSLRVLGKLARSSSAAVPLRSWSPKRMAALHVRVSSFVRTSFVRIPSDVVLNQRTSSKSSTSGLRASAAPTGSAASAVRVAACGPSPLVTPAIQGSQGVDSAHVETTPSGSQLPLYKEPGILWF</sequence>
<dbReference type="Proteomes" id="UP001642484">
    <property type="component" value="Unassembled WGS sequence"/>
</dbReference>
<gene>
    <name evidence="1" type="ORF">CCMP2556_LOCUS15454</name>
</gene>
<reference evidence="1 2" key="1">
    <citation type="submission" date="2024-02" db="EMBL/GenBank/DDBJ databases">
        <authorList>
            <person name="Chen Y."/>
            <person name="Shah S."/>
            <person name="Dougan E. K."/>
            <person name="Thang M."/>
            <person name="Chan C."/>
        </authorList>
    </citation>
    <scope>NUCLEOTIDE SEQUENCE [LARGE SCALE GENOMIC DNA]</scope>
</reference>
<evidence type="ECO:0000313" key="2">
    <source>
        <dbReference type="Proteomes" id="UP001642484"/>
    </source>
</evidence>
<evidence type="ECO:0000313" key="1">
    <source>
        <dbReference type="EMBL" id="CAK9024023.1"/>
    </source>
</evidence>
<protein>
    <submittedName>
        <fullName evidence="1">Uncharacterized protein</fullName>
    </submittedName>
</protein>
<accession>A0ABP0KBF3</accession>
<comment type="caution">
    <text evidence="1">The sequence shown here is derived from an EMBL/GenBank/DDBJ whole genome shotgun (WGS) entry which is preliminary data.</text>
</comment>